<dbReference type="InterPro" id="IPR047217">
    <property type="entry name" value="S49_SppA_67K_type_N"/>
</dbReference>
<dbReference type="GO" id="GO:0006465">
    <property type="term" value="P:signal peptide processing"/>
    <property type="evidence" value="ECO:0007669"/>
    <property type="project" value="InterPro"/>
</dbReference>
<dbReference type="InterPro" id="IPR029045">
    <property type="entry name" value="ClpP/crotonase-like_dom_sf"/>
</dbReference>
<dbReference type="Pfam" id="PF01343">
    <property type="entry name" value="Peptidase_S49"/>
    <property type="match status" value="2"/>
</dbReference>
<evidence type="ECO:0000313" key="9">
    <source>
        <dbReference type="EMBL" id="SZD70936.1"/>
    </source>
</evidence>
<dbReference type="Proteomes" id="UP000262142">
    <property type="component" value="Unassembled WGS sequence"/>
</dbReference>
<dbReference type="EMBL" id="UNSC01000001">
    <property type="protein sequence ID" value="SZD70936.1"/>
    <property type="molecule type" value="Genomic_DNA"/>
</dbReference>
<accession>A0A383TVD0</accession>
<evidence type="ECO:0000256" key="2">
    <source>
        <dbReference type="ARBA" id="ARBA00008683"/>
    </source>
</evidence>
<dbReference type="InterPro" id="IPR047272">
    <property type="entry name" value="S49_SppA_C"/>
</dbReference>
<evidence type="ECO:0000256" key="6">
    <source>
        <dbReference type="ARBA" id="ARBA00023136"/>
    </source>
</evidence>
<keyword evidence="3 9" id="KW-0645">Protease</keyword>
<dbReference type="GO" id="GO:0008236">
    <property type="term" value="F:serine-type peptidase activity"/>
    <property type="evidence" value="ECO:0007669"/>
    <property type="project" value="UniProtKB-KW"/>
</dbReference>
<evidence type="ECO:0000256" key="7">
    <source>
        <dbReference type="PIRSR" id="PIRSR001217-1"/>
    </source>
</evidence>
<sequence>MKTFLGRVIAVVVGIFLFIYLCFLLLTALGSFLGDEEKISLKKNSILHIQLDDSILESPFEADFFSFKLKQTKNIYLYNVLKEIKNAADDENIKGVFLDLEFPSQTSINKISEIRKALADFKTSGKFVYAYTNRTDQNDFFLASLADSIFHHPMGSIEWKGLGSEVTFYKNLGDKYGIEFEIIRHGKYKSAVEPFIRTDLSEENKFQMKTLLTNFWGALVSKVSESRKVSPEELHQAANQLAGLNAEEAKRAKLIDVLAQKEEVYSFLKQKLGTDEDLKENHFINWVDYASTKKEKYSSQKIAILYAGGNILPGEGSTGIQSRTYLDAIQAIEKNDAVKAVVLRINSGGGDAVTSDEILFQLKKLHTKIPIIVSIGDVAASGGYYIAQSSDRIFAEDFSITGSIGVFGIIPNFRDLANSIGITTDTVSTNANTIYYSPLRGLTPFAKEKLRQSVEKTYDRFTEIVAKGRKLPIAQVDSLGGGRVYTASEALQENLVDELGGIDKAISFAAQKAEIKDFEIVHYPKRADNLESLIKELNLSTQIAEQIIGTQNTALLQQYIQLHSLQKMKGIQMWWPYQIHF</sequence>
<dbReference type="PIRSF" id="PIRSF001217">
    <property type="entry name" value="Protease_4_SppA"/>
    <property type="match status" value="1"/>
</dbReference>
<evidence type="ECO:0000256" key="3">
    <source>
        <dbReference type="ARBA" id="ARBA00022670"/>
    </source>
</evidence>
<evidence type="ECO:0000259" key="8">
    <source>
        <dbReference type="Pfam" id="PF01343"/>
    </source>
</evidence>
<comment type="similarity">
    <text evidence="2">Belongs to the peptidase S49 family.</text>
</comment>
<dbReference type="InterPro" id="IPR002142">
    <property type="entry name" value="Peptidase_S49"/>
</dbReference>
<evidence type="ECO:0000313" key="10">
    <source>
        <dbReference type="Proteomes" id="UP000262142"/>
    </source>
</evidence>
<name>A0A383TVD0_9FLAO</name>
<dbReference type="InterPro" id="IPR004635">
    <property type="entry name" value="Pept_S49_SppA"/>
</dbReference>
<keyword evidence="4 9" id="KW-0378">Hydrolase</keyword>
<protein>
    <submittedName>
        <fullName evidence="9">Protease 4</fullName>
        <ecNumber evidence="9">3.4.21.-</ecNumber>
    </submittedName>
</protein>
<organism evidence="9 10">
    <name type="scientific">Candidatus Ornithobacterium hominis</name>
    <dbReference type="NCBI Taxonomy" id="2497989"/>
    <lineage>
        <taxon>Bacteria</taxon>
        <taxon>Pseudomonadati</taxon>
        <taxon>Bacteroidota</taxon>
        <taxon>Flavobacteriia</taxon>
        <taxon>Flavobacteriales</taxon>
        <taxon>Weeksellaceae</taxon>
        <taxon>Ornithobacterium</taxon>
    </lineage>
</organism>
<keyword evidence="6" id="KW-0472">Membrane</keyword>
<dbReference type="NCBIfam" id="TIGR00705">
    <property type="entry name" value="SppA_67K"/>
    <property type="match status" value="1"/>
</dbReference>
<dbReference type="SUPFAM" id="SSF52096">
    <property type="entry name" value="ClpP/crotonase"/>
    <property type="match status" value="2"/>
</dbReference>
<dbReference type="GO" id="GO:0016020">
    <property type="term" value="C:membrane"/>
    <property type="evidence" value="ECO:0007669"/>
    <property type="project" value="UniProtKB-SubCell"/>
</dbReference>
<evidence type="ECO:0000256" key="4">
    <source>
        <dbReference type="ARBA" id="ARBA00022801"/>
    </source>
</evidence>
<keyword evidence="10" id="KW-1185">Reference proteome</keyword>
<gene>
    <name evidence="9" type="primary">sppA</name>
    <name evidence="9" type="ORF">SAMEA104719789_00027</name>
</gene>
<dbReference type="NCBIfam" id="TIGR00706">
    <property type="entry name" value="SppA_dom"/>
    <property type="match status" value="1"/>
</dbReference>
<dbReference type="RefSeq" id="WP_119058666.1">
    <property type="nucleotide sequence ID" value="NZ_UNSC01000001.1"/>
</dbReference>
<feature type="domain" description="Peptidase S49" evidence="8">
    <location>
        <begin position="121"/>
        <end position="272"/>
    </location>
</feature>
<dbReference type="PANTHER" id="PTHR33209">
    <property type="entry name" value="PROTEASE 4"/>
    <property type="match status" value="1"/>
</dbReference>
<dbReference type="AlphaFoldDB" id="A0A383TVD0"/>
<dbReference type="InterPro" id="IPR004634">
    <property type="entry name" value="Pept_S49_pIV"/>
</dbReference>
<keyword evidence="5" id="KW-0720">Serine protease</keyword>
<evidence type="ECO:0000256" key="5">
    <source>
        <dbReference type="ARBA" id="ARBA00022825"/>
    </source>
</evidence>
<dbReference type="Gene3D" id="3.90.226.10">
    <property type="entry name" value="2-enoyl-CoA Hydratase, Chain A, domain 1"/>
    <property type="match status" value="3"/>
</dbReference>
<proteinExistence type="inferred from homology"/>
<dbReference type="EC" id="3.4.21.-" evidence="9"/>
<reference evidence="9 10" key="1">
    <citation type="submission" date="2018-09" db="EMBL/GenBank/DDBJ databases">
        <authorList>
            <consortium name="Pathogen Informatics"/>
        </authorList>
    </citation>
    <scope>NUCLEOTIDE SEQUENCE [LARGE SCALE GENOMIC DNA]</scope>
    <source>
        <strain evidence="9 10">OH-22767</strain>
    </source>
</reference>
<evidence type="ECO:0000256" key="1">
    <source>
        <dbReference type="ARBA" id="ARBA00004370"/>
    </source>
</evidence>
<feature type="active site" description="Nucleophile" evidence="7">
    <location>
        <position position="381"/>
    </location>
</feature>
<dbReference type="OrthoDB" id="9764363at2"/>
<dbReference type="CDD" id="cd07023">
    <property type="entry name" value="S49_Sppa_N_C"/>
    <property type="match status" value="1"/>
</dbReference>
<dbReference type="CDD" id="cd07018">
    <property type="entry name" value="S49_SppA_67K_type"/>
    <property type="match status" value="1"/>
</dbReference>
<feature type="domain" description="Peptidase S49" evidence="8">
    <location>
        <begin position="364"/>
        <end position="515"/>
    </location>
</feature>
<dbReference type="Gene3D" id="6.20.330.10">
    <property type="match status" value="1"/>
</dbReference>
<dbReference type="PANTHER" id="PTHR33209:SF1">
    <property type="entry name" value="PEPTIDASE S49 DOMAIN-CONTAINING PROTEIN"/>
    <property type="match status" value="1"/>
</dbReference>
<comment type="subcellular location">
    <subcellularLocation>
        <location evidence="1">Membrane</location>
    </subcellularLocation>
</comment>
<feature type="active site" description="Proton donor/acceptor" evidence="7">
    <location>
        <position position="189"/>
    </location>
</feature>